<dbReference type="AlphaFoldDB" id="Q7XHY8"/>
<proteinExistence type="predicted"/>
<evidence type="ECO:0000313" key="2">
    <source>
        <dbReference type="Proteomes" id="UP000000763"/>
    </source>
</evidence>
<sequence>MSLSLKTMCRAFVHVGCRQAYCLHFEQVQTCSDLQLKQCNESVQMCNASVLTGTVLQQGNTTRSSTVHVIWLDGDPDLGCLQEKPDK</sequence>
<organism evidence="1 2">
    <name type="scientific">Oryza sativa subsp. japonica</name>
    <name type="common">Rice</name>
    <dbReference type="NCBI Taxonomy" id="39947"/>
    <lineage>
        <taxon>Eukaryota</taxon>
        <taxon>Viridiplantae</taxon>
        <taxon>Streptophyta</taxon>
        <taxon>Embryophyta</taxon>
        <taxon>Tracheophyta</taxon>
        <taxon>Spermatophyta</taxon>
        <taxon>Magnoliopsida</taxon>
        <taxon>Liliopsida</taxon>
        <taxon>Poales</taxon>
        <taxon>Poaceae</taxon>
        <taxon>BOP clade</taxon>
        <taxon>Oryzoideae</taxon>
        <taxon>Oryzeae</taxon>
        <taxon>Oryzinae</taxon>
        <taxon>Oryza</taxon>
        <taxon>Oryza sativa</taxon>
    </lineage>
</organism>
<evidence type="ECO:0000313" key="1">
    <source>
        <dbReference type="EMBL" id="BAC79972.1"/>
    </source>
</evidence>
<accession>Q7XHY8</accession>
<protein>
    <submittedName>
        <fullName evidence="1">Uncharacterized protein</fullName>
    </submittedName>
</protein>
<reference evidence="2" key="1">
    <citation type="journal article" date="2005" name="Nature">
        <title>The map-based sequence of the rice genome.</title>
        <authorList>
            <consortium name="International rice genome sequencing project (IRGSP)"/>
            <person name="Matsumoto T."/>
            <person name="Wu J."/>
            <person name="Kanamori H."/>
            <person name="Katayose Y."/>
            <person name="Fujisawa M."/>
            <person name="Namiki N."/>
            <person name="Mizuno H."/>
            <person name="Yamamoto K."/>
            <person name="Antonio B.A."/>
            <person name="Baba T."/>
            <person name="Sakata K."/>
            <person name="Nagamura Y."/>
            <person name="Aoki H."/>
            <person name="Arikawa K."/>
            <person name="Arita K."/>
            <person name="Bito T."/>
            <person name="Chiden Y."/>
            <person name="Fujitsuka N."/>
            <person name="Fukunaka R."/>
            <person name="Hamada M."/>
            <person name="Harada C."/>
            <person name="Hayashi A."/>
            <person name="Hijishita S."/>
            <person name="Honda M."/>
            <person name="Hosokawa S."/>
            <person name="Ichikawa Y."/>
            <person name="Idonuma A."/>
            <person name="Iijima M."/>
            <person name="Ikeda M."/>
            <person name="Ikeno M."/>
            <person name="Ito K."/>
            <person name="Ito S."/>
            <person name="Ito T."/>
            <person name="Ito Y."/>
            <person name="Ito Y."/>
            <person name="Iwabuchi A."/>
            <person name="Kamiya K."/>
            <person name="Karasawa W."/>
            <person name="Kurita K."/>
            <person name="Katagiri S."/>
            <person name="Kikuta A."/>
            <person name="Kobayashi H."/>
            <person name="Kobayashi N."/>
            <person name="Machita K."/>
            <person name="Maehara T."/>
            <person name="Masukawa M."/>
            <person name="Mizubayashi T."/>
            <person name="Mukai Y."/>
            <person name="Nagasaki H."/>
            <person name="Nagata Y."/>
            <person name="Naito S."/>
            <person name="Nakashima M."/>
            <person name="Nakama Y."/>
            <person name="Nakamichi Y."/>
            <person name="Nakamura M."/>
            <person name="Meguro A."/>
            <person name="Negishi M."/>
            <person name="Ohta I."/>
            <person name="Ohta T."/>
            <person name="Okamoto M."/>
            <person name="Ono N."/>
            <person name="Saji S."/>
            <person name="Sakaguchi M."/>
            <person name="Sakai K."/>
            <person name="Shibata M."/>
            <person name="Shimokawa T."/>
            <person name="Song J."/>
            <person name="Takazaki Y."/>
            <person name="Terasawa K."/>
            <person name="Tsugane M."/>
            <person name="Tsuji K."/>
            <person name="Ueda S."/>
            <person name="Waki K."/>
            <person name="Yamagata H."/>
            <person name="Yamamoto M."/>
            <person name="Yamamoto S."/>
            <person name="Yamane H."/>
            <person name="Yoshiki S."/>
            <person name="Yoshihara R."/>
            <person name="Yukawa K."/>
            <person name="Zhong H."/>
            <person name="Yano M."/>
            <person name="Yuan Q."/>
            <person name="Ouyang S."/>
            <person name="Liu J."/>
            <person name="Jones K.M."/>
            <person name="Gansberger K."/>
            <person name="Moffat K."/>
            <person name="Hill J."/>
            <person name="Bera J."/>
            <person name="Fadrosh D."/>
            <person name="Jin S."/>
            <person name="Johri S."/>
            <person name="Kim M."/>
            <person name="Overton L."/>
            <person name="Reardon M."/>
            <person name="Tsitrin T."/>
            <person name="Vuong H."/>
            <person name="Weaver B."/>
            <person name="Ciecko A."/>
            <person name="Tallon L."/>
            <person name="Jackson J."/>
            <person name="Pai G."/>
            <person name="Aken S.V."/>
            <person name="Utterback T."/>
            <person name="Reidmuller S."/>
            <person name="Feldblyum T."/>
            <person name="Hsiao J."/>
            <person name="Zismann V."/>
            <person name="Iobst S."/>
            <person name="de Vazeille A.R."/>
            <person name="Buell C.R."/>
            <person name="Ying K."/>
            <person name="Li Y."/>
            <person name="Lu T."/>
            <person name="Huang Y."/>
            <person name="Zhao Q."/>
            <person name="Feng Q."/>
            <person name="Zhang L."/>
            <person name="Zhu J."/>
            <person name="Weng Q."/>
            <person name="Mu J."/>
            <person name="Lu Y."/>
            <person name="Fan D."/>
            <person name="Liu Y."/>
            <person name="Guan J."/>
            <person name="Zhang Y."/>
            <person name="Yu S."/>
            <person name="Liu X."/>
            <person name="Zhang Y."/>
            <person name="Hong G."/>
            <person name="Han B."/>
            <person name="Choisne N."/>
            <person name="Demange N."/>
            <person name="Orjeda G."/>
            <person name="Samain S."/>
            <person name="Cattolico L."/>
            <person name="Pelletier E."/>
            <person name="Couloux A."/>
            <person name="Segurens B."/>
            <person name="Wincker P."/>
            <person name="D'Hont A."/>
            <person name="Scarpelli C."/>
            <person name="Weissenbach J."/>
            <person name="Salanoubat M."/>
            <person name="Quetier F."/>
            <person name="Yu Y."/>
            <person name="Kim H.R."/>
            <person name="Rambo T."/>
            <person name="Currie J."/>
            <person name="Collura K."/>
            <person name="Luo M."/>
            <person name="Yang T."/>
            <person name="Ammiraju J.S.S."/>
            <person name="Engler F."/>
            <person name="Soderlund C."/>
            <person name="Wing R.A."/>
            <person name="Palmer L.E."/>
            <person name="de la Bastide M."/>
            <person name="Spiegel L."/>
            <person name="Nascimento L."/>
            <person name="Zutavern T."/>
            <person name="O'Shaughnessy A."/>
            <person name="Dike S."/>
            <person name="Dedhia N."/>
            <person name="Preston R."/>
            <person name="Balija V."/>
            <person name="McCombie W.R."/>
            <person name="Chow T."/>
            <person name="Chen H."/>
            <person name="Chung M."/>
            <person name="Chen C."/>
            <person name="Shaw J."/>
            <person name="Wu H."/>
            <person name="Hsiao K."/>
            <person name="Chao Y."/>
            <person name="Chu M."/>
            <person name="Cheng C."/>
            <person name="Hour A."/>
            <person name="Lee P."/>
            <person name="Lin S."/>
            <person name="Lin Y."/>
            <person name="Liou J."/>
            <person name="Liu S."/>
            <person name="Hsing Y."/>
            <person name="Raghuvanshi S."/>
            <person name="Mohanty A."/>
            <person name="Bharti A.K."/>
            <person name="Gaur A."/>
            <person name="Gupta V."/>
            <person name="Kumar D."/>
            <person name="Ravi V."/>
            <person name="Vij S."/>
            <person name="Kapur A."/>
            <person name="Khurana P."/>
            <person name="Khurana P."/>
            <person name="Khurana J.P."/>
            <person name="Tyagi A.K."/>
            <person name="Gaikwad K."/>
            <person name="Singh A."/>
            <person name="Dalal V."/>
            <person name="Srivastava S."/>
            <person name="Dixit A."/>
            <person name="Pal A.K."/>
            <person name="Ghazi I.A."/>
            <person name="Yadav M."/>
            <person name="Pandit A."/>
            <person name="Bhargava A."/>
            <person name="Sureshbabu K."/>
            <person name="Batra K."/>
            <person name="Sharma T.R."/>
            <person name="Mohapatra T."/>
            <person name="Singh N.K."/>
            <person name="Messing J."/>
            <person name="Nelson A.B."/>
            <person name="Fuks G."/>
            <person name="Kavchok S."/>
            <person name="Keizer G."/>
            <person name="Linton E."/>
            <person name="Llaca V."/>
            <person name="Song R."/>
            <person name="Tanyolac B."/>
            <person name="Young S."/>
            <person name="Ho-Il K."/>
            <person name="Hahn J.H."/>
            <person name="Sangsakoo G."/>
            <person name="Vanavichit A."/>
            <person name="de Mattos Luiz.A.T."/>
            <person name="Zimmer P.D."/>
            <person name="Malone G."/>
            <person name="Dellagostin O."/>
            <person name="de Oliveira A.C."/>
            <person name="Bevan M."/>
            <person name="Bancroft I."/>
            <person name="Minx P."/>
            <person name="Cordum H."/>
            <person name="Wilson R."/>
            <person name="Cheng Z."/>
            <person name="Jin W."/>
            <person name="Jiang J."/>
            <person name="Leong S.A."/>
            <person name="Iwama H."/>
            <person name="Gojobori T."/>
            <person name="Itoh T."/>
            <person name="Niimura Y."/>
            <person name="Fujii Y."/>
            <person name="Habara T."/>
            <person name="Sakai H."/>
            <person name="Sato Y."/>
            <person name="Wilson G."/>
            <person name="Kumar K."/>
            <person name="McCouch S."/>
            <person name="Juretic N."/>
            <person name="Hoen D."/>
            <person name="Wright S."/>
            <person name="Bruskiewich R."/>
            <person name="Bureau T."/>
            <person name="Miyao A."/>
            <person name="Hirochika H."/>
            <person name="Nishikawa T."/>
            <person name="Kadowaki K."/>
            <person name="Sugiura M."/>
            <person name="Burr B."/>
            <person name="Sasaki T."/>
        </authorList>
    </citation>
    <scope>NUCLEOTIDE SEQUENCE [LARGE SCALE GENOMIC DNA]</scope>
    <source>
        <strain evidence="2">cv. Nipponbare</strain>
    </source>
</reference>
<gene>
    <name evidence="1" type="primary">P0524G08.114</name>
</gene>
<name>Q7XHY8_ORYSJ</name>
<dbReference type="EMBL" id="AP004671">
    <property type="protein sequence ID" value="BAC79972.1"/>
    <property type="molecule type" value="Genomic_DNA"/>
</dbReference>
<dbReference type="Proteomes" id="UP000000763">
    <property type="component" value="Chromosome 7"/>
</dbReference>
<reference evidence="2" key="2">
    <citation type="journal article" date="2008" name="Nucleic Acids Res.">
        <title>The rice annotation project database (RAP-DB): 2008 update.</title>
        <authorList>
            <consortium name="The rice annotation project (RAP)"/>
        </authorList>
    </citation>
    <scope>GENOME REANNOTATION</scope>
    <source>
        <strain evidence="2">cv. Nipponbare</strain>
    </source>
</reference>